<reference evidence="3 4" key="2">
    <citation type="journal article" date="2013" name="PLoS Genet.">
        <title>Comparative genome structure, secondary metabolite, and effector coding capacity across Cochliobolus pathogens.</title>
        <authorList>
            <person name="Condon B.J."/>
            <person name="Leng Y."/>
            <person name="Wu D."/>
            <person name="Bushley K.E."/>
            <person name="Ohm R.A."/>
            <person name="Otillar R."/>
            <person name="Martin J."/>
            <person name="Schackwitz W."/>
            <person name="Grimwood J."/>
            <person name="MohdZainudin N."/>
            <person name="Xue C."/>
            <person name="Wang R."/>
            <person name="Manning V.A."/>
            <person name="Dhillon B."/>
            <person name="Tu Z.J."/>
            <person name="Steffenson B.J."/>
            <person name="Salamov A."/>
            <person name="Sun H."/>
            <person name="Lowry S."/>
            <person name="LaButti K."/>
            <person name="Han J."/>
            <person name="Copeland A."/>
            <person name="Lindquist E."/>
            <person name="Barry K."/>
            <person name="Schmutz J."/>
            <person name="Baker S.E."/>
            <person name="Ciuffetti L.M."/>
            <person name="Grigoriev I.V."/>
            <person name="Zhong S."/>
            <person name="Turgeon B.G."/>
        </authorList>
    </citation>
    <scope>NUCLEOTIDE SEQUENCE [LARGE SCALE GENOMIC DNA]</scope>
    <source>
        <strain evidence="4">28A</strain>
    </source>
</reference>
<evidence type="ECO:0000313" key="4">
    <source>
        <dbReference type="Proteomes" id="UP000016935"/>
    </source>
</evidence>
<feature type="signal peptide" evidence="2">
    <location>
        <begin position="1"/>
        <end position="21"/>
    </location>
</feature>
<feature type="region of interest" description="Disordered" evidence="1">
    <location>
        <begin position="190"/>
        <end position="212"/>
    </location>
</feature>
<dbReference type="Pfam" id="PF09056">
    <property type="entry name" value="Phospholip_A2_3"/>
    <property type="match status" value="1"/>
</dbReference>
<dbReference type="GO" id="GO:0050482">
    <property type="term" value="P:arachidonate secretion"/>
    <property type="evidence" value="ECO:0007669"/>
    <property type="project" value="InterPro"/>
</dbReference>
<sequence length="282" mass="31970">MRFHGLLLLSTLFAALSGVSATREVRGVPLRGSTQEKALTCLSFYKPLKKFWKMWEKREGPGGTRDFIWETLGCAPFMRPAVDWKYGEELFVSCARREFSLRNFHAQGRLNKKIIKLIQRQFKFDLSAQCYIDKHSKRKCRNLAREYRERAKEMDHMILLALGDAKRSTSSSSSSSEVGASTGSMAALAGATVRHQSQPQAEPQTANTTTTTTTTTALLPLLAAENQLLWNATSLHDTAWWNLTRLWLKQADAEDDDMPEDMVGLVERDMQALELEERAKFC</sequence>
<dbReference type="InterPro" id="IPR015141">
    <property type="entry name" value="PLipase_A2_prok/fun"/>
</dbReference>
<reference evidence="3 4" key="1">
    <citation type="journal article" date="2012" name="PLoS Pathog.">
        <title>Diverse lifestyles and strategies of plant pathogenesis encoded in the genomes of eighteen Dothideomycetes fungi.</title>
        <authorList>
            <person name="Ohm R.A."/>
            <person name="Feau N."/>
            <person name="Henrissat B."/>
            <person name="Schoch C.L."/>
            <person name="Horwitz B.A."/>
            <person name="Barry K.W."/>
            <person name="Condon B.J."/>
            <person name="Copeland A.C."/>
            <person name="Dhillon B."/>
            <person name="Glaser F."/>
            <person name="Hesse C.N."/>
            <person name="Kosti I."/>
            <person name="LaButti K."/>
            <person name="Lindquist E.A."/>
            <person name="Lucas S."/>
            <person name="Salamov A.A."/>
            <person name="Bradshaw R.E."/>
            <person name="Ciuffetti L."/>
            <person name="Hamelin R.C."/>
            <person name="Kema G.H.J."/>
            <person name="Lawrence C."/>
            <person name="Scott J.A."/>
            <person name="Spatafora J.W."/>
            <person name="Turgeon B.G."/>
            <person name="de Wit P.J.G.M."/>
            <person name="Zhong S."/>
            <person name="Goodwin S.B."/>
            <person name="Grigoriev I.V."/>
        </authorList>
    </citation>
    <scope>NUCLEOTIDE SEQUENCE [LARGE SCALE GENOMIC DNA]</scope>
    <source>
        <strain evidence="4">28A</strain>
    </source>
</reference>
<dbReference type="EMBL" id="KB908481">
    <property type="protein sequence ID" value="EOA91432.1"/>
    <property type="molecule type" value="Genomic_DNA"/>
</dbReference>
<protein>
    <submittedName>
        <fullName evidence="3">Uncharacterized protein</fullName>
    </submittedName>
</protein>
<evidence type="ECO:0000256" key="2">
    <source>
        <dbReference type="SAM" id="SignalP"/>
    </source>
</evidence>
<dbReference type="Proteomes" id="UP000016935">
    <property type="component" value="Unassembled WGS sequence"/>
</dbReference>
<proteinExistence type="predicted"/>
<keyword evidence="2" id="KW-0732">Signal</keyword>
<dbReference type="InterPro" id="IPR036444">
    <property type="entry name" value="PLipase_A2_dom_sf"/>
</dbReference>
<keyword evidence="4" id="KW-1185">Reference proteome</keyword>
<evidence type="ECO:0000313" key="3">
    <source>
        <dbReference type="EMBL" id="EOA91432.1"/>
    </source>
</evidence>
<dbReference type="Gene3D" id="1.20.90.10">
    <property type="entry name" value="Phospholipase A2 domain"/>
    <property type="match status" value="1"/>
</dbReference>
<evidence type="ECO:0000256" key="1">
    <source>
        <dbReference type="SAM" id="MobiDB-lite"/>
    </source>
</evidence>
<feature type="compositionally biased region" description="Polar residues" evidence="1">
    <location>
        <begin position="194"/>
        <end position="204"/>
    </location>
</feature>
<dbReference type="GO" id="GO:0004623">
    <property type="term" value="F:phospholipase A2 activity"/>
    <property type="evidence" value="ECO:0007669"/>
    <property type="project" value="InterPro"/>
</dbReference>
<name>R0KUF9_EXST2</name>
<dbReference type="GeneID" id="19401835"/>
<dbReference type="AlphaFoldDB" id="R0KUF9"/>
<organism evidence="3 4">
    <name type="scientific">Exserohilum turcicum (strain 28A)</name>
    <name type="common">Northern leaf blight fungus</name>
    <name type="synonym">Setosphaeria turcica</name>
    <dbReference type="NCBI Taxonomy" id="671987"/>
    <lineage>
        <taxon>Eukaryota</taxon>
        <taxon>Fungi</taxon>
        <taxon>Dikarya</taxon>
        <taxon>Ascomycota</taxon>
        <taxon>Pezizomycotina</taxon>
        <taxon>Dothideomycetes</taxon>
        <taxon>Pleosporomycetidae</taxon>
        <taxon>Pleosporales</taxon>
        <taxon>Pleosporineae</taxon>
        <taxon>Pleosporaceae</taxon>
        <taxon>Exserohilum</taxon>
    </lineage>
</organism>
<feature type="chain" id="PRO_5004354402" evidence="2">
    <location>
        <begin position="22"/>
        <end position="282"/>
    </location>
</feature>
<accession>R0KUF9</accession>
<dbReference type="RefSeq" id="XP_008020052.1">
    <property type="nucleotide sequence ID" value="XM_008021861.1"/>
</dbReference>
<dbReference type="GO" id="GO:0006644">
    <property type="term" value="P:phospholipid metabolic process"/>
    <property type="evidence" value="ECO:0007669"/>
    <property type="project" value="InterPro"/>
</dbReference>
<dbReference type="HOGENOM" id="CLU_987533_0_0_1"/>
<gene>
    <name evidence="3" type="ORF">SETTUDRAFT_18126</name>
</gene>